<comment type="subunit">
    <text evidence="9">Homopentamer. Pentaxin (or pentraxin) have a discoid arrangement of 5 non-covalently bound subunits.</text>
</comment>
<comment type="caution">
    <text evidence="8">Lacks conserved residue(s) required for the propagation of feature annotation.</text>
</comment>
<proteinExistence type="inferred from homology"/>
<comment type="subcellular location">
    <subcellularLocation>
        <location evidence="1 9">Secreted</location>
    </subcellularLocation>
</comment>
<evidence type="ECO:0000259" key="10">
    <source>
        <dbReference type="PROSITE" id="PS51828"/>
    </source>
</evidence>
<keyword evidence="3 9" id="KW-0479">Metal-binding</keyword>
<dbReference type="InterPro" id="IPR001759">
    <property type="entry name" value="PTX_dom"/>
</dbReference>
<dbReference type="GeneTree" id="ENSGT01100000263515"/>
<dbReference type="Proteomes" id="UP000242638">
    <property type="component" value="Unassembled WGS sequence"/>
</dbReference>
<dbReference type="InterPro" id="IPR013320">
    <property type="entry name" value="ConA-like_dom_sf"/>
</dbReference>
<dbReference type="PRINTS" id="PR00895">
    <property type="entry name" value="PENTAXIN"/>
</dbReference>
<dbReference type="Pfam" id="PF00354">
    <property type="entry name" value="Pentaxin"/>
    <property type="match status" value="1"/>
</dbReference>
<dbReference type="Ensembl" id="ENSPRET00000029193.1">
    <property type="protein sequence ID" value="ENSPREP00000028879.1"/>
    <property type="gene ID" value="ENSPREG00000019487.1"/>
</dbReference>
<feature type="domain" description="Pentraxin (PTX)" evidence="10">
    <location>
        <begin position="19"/>
        <end position="224"/>
    </location>
</feature>
<comment type="similarity">
    <text evidence="7 9">Belongs to the pentraxin family.</text>
</comment>
<organism evidence="11 12">
    <name type="scientific">Poecilia reticulata</name>
    <name type="common">Guppy</name>
    <name type="synonym">Acanthophacelus reticulatus</name>
    <dbReference type="NCBI Taxonomy" id="8081"/>
    <lineage>
        <taxon>Eukaryota</taxon>
        <taxon>Metazoa</taxon>
        <taxon>Chordata</taxon>
        <taxon>Craniata</taxon>
        <taxon>Vertebrata</taxon>
        <taxon>Euteleostomi</taxon>
        <taxon>Actinopterygii</taxon>
        <taxon>Neopterygii</taxon>
        <taxon>Teleostei</taxon>
        <taxon>Neoteleostei</taxon>
        <taxon>Acanthomorphata</taxon>
        <taxon>Ovalentaria</taxon>
        <taxon>Atherinomorphae</taxon>
        <taxon>Cyprinodontiformes</taxon>
        <taxon>Poeciliidae</taxon>
        <taxon>Poeciliinae</taxon>
        <taxon>Poecilia</taxon>
    </lineage>
</organism>
<dbReference type="AlphaFoldDB" id="A0A3P9Q4D4"/>
<reference evidence="12" key="1">
    <citation type="submission" date="2013-11" db="EMBL/GenBank/DDBJ databases">
        <title>The genomic landscape of the Guanapo guppy.</title>
        <authorList>
            <person name="Kuenstner A."/>
            <person name="Dreyer C."/>
        </authorList>
    </citation>
    <scope>NUCLEOTIDE SEQUENCE</scope>
    <source>
        <strain evidence="12">Guanapo</strain>
    </source>
</reference>
<dbReference type="PANTHER" id="PTHR45869">
    <property type="entry name" value="C-REACTIVE PROTEIN-RELATED"/>
    <property type="match status" value="1"/>
</dbReference>
<evidence type="ECO:0000256" key="2">
    <source>
        <dbReference type="ARBA" id="ARBA00022525"/>
    </source>
</evidence>
<keyword evidence="2" id="KW-0964">Secreted</keyword>
<dbReference type="InterPro" id="IPR051005">
    <property type="entry name" value="Pentraxin_domain"/>
</dbReference>
<dbReference type="SUPFAM" id="SSF49899">
    <property type="entry name" value="Concanavalin A-like lectins/glucanases"/>
    <property type="match status" value="1"/>
</dbReference>
<evidence type="ECO:0000256" key="9">
    <source>
        <dbReference type="RuleBase" id="RU362112"/>
    </source>
</evidence>
<dbReference type="GO" id="GO:0005576">
    <property type="term" value="C:extracellular region"/>
    <property type="evidence" value="ECO:0007669"/>
    <property type="project" value="UniProtKB-SubCell"/>
</dbReference>
<evidence type="ECO:0000256" key="3">
    <source>
        <dbReference type="ARBA" id="ARBA00022723"/>
    </source>
</evidence>
<evidence type="ECO:0000256" key="5">
    <source>
        <dbReference type="ARBA" id="ARBA00022837"/>
    </source>
</evidence>
<keyword evidence="5 9" id="KW-0106">Calcium</keyword>
<evidence type="ECO:0000256" key="4">
    <source>
        <dbReference type="ARBA" id="ARBA00022729"/>
    </source>
</evidence>
<keyword evidence="12" id="KW-1185">Reference proteome</keyword>
<dbReference type="PROSITE" id="PS51828">
    <property type="entry name" value="PTX_2"/>
    <property type="match status" value="1"/>
</dbReference>
<protein>
    <recommendedName>
        <fullName evidence="9">Pentraxin family member</fullName>
    </recommendedName>
</protein>
<evidence type="ECO:0000256" key="8">
    <source>
        <dbReference type="PROSITE-ProRule" id="PRU01172"/>
    </source>
</evidence>
<dbReference type="SMART" id="SM00159">
    <property type="entry name" value="PTX"/>
    <property type="match status" value="1"/>
</dbReference>
<reference evidence="11" key="2">
    <citation type="submission" date="2025-08" db="UniProtKB">
        <authorList>
            <consortium name="Ensembl"/>
        </authorList>
    </citation>
    <scope>IDENTIFICATION</scope>
    <source>
        <strain evidence="11">Guanapo</strain>
    </source>
</reference>
<sequence length="225" mass="25688">MLLLLMLVTSCAAIPQNLQEKMFTFPEETNTAHVRLTTSRHNFNLNKKCSCLFPQHRFLTDLKRQYALFSLAVPSFPNGFLFYKNEDSFELCARDKCQIFEGLDFQLNKWHSVCGTWDAASGLVQVWLNGQHSSRKPASGHNIYGPVIIILGQDQDSYAGGFDVTQSFVGLMSDLHMWNYKLSPCEIRKYTNDGDYTKGNMLNWNSLDFQIIGSVQIENSPKHCQ</sequence>
<keyword evidence="6" id="KW-1015">Disulfide bond</keyword>
<dbReference type="Gene3D" id="2.60.120.200">
    <property type="match status" value="1"/>
</dbReference>
<reference evidence="11" key="3">
    <citation type="submission" date="2025-09" db="UniProtKB">
        <authorList>
            <consortium name="Ensembl"/>
        </authorList>
    </citation>
    <scope>IDENTIFICATION</scope>
    <source>
        <strain evidence="11">Guanapo</strain>
    </source>
</reference>
<evidence type="ECO:0000256" key="7">
    <source>
        <dbReference type="ARBA" id="ARBA00038102"/>
    </source>
</evidence>
<evidence type="ECO:0000256" key="6">
    <source>
        <dbReference type="ARBA" id="ARBA00023157"/>
    </source>
</evidence>
<evidence type="ECO:0000256" key="1">
    <source>
        <dbReference type="ARBA" id="ARBA00004613"/>
    </source>
</evidence>
<evidence type="ECO:0000313" key="11">
    <source>
        <dbReference type="Ensembl" id="ENSPREP00000028879.1"/>
    </source>
</evidence>
<dbReference type="OMA" id="QDQDTMG"/>
<keyword evidence="4" id="KW-0732">Signal</keyword>
<evidence type="ECO:0000313" key="12">
    <source>
        <dbReference type="Proteomes" id="UP000242638"/>
    </source>
</evidence>
<accession>A0A3P9Q4D4</accession>
<dbReference type="PANTHER" id="PTHR45869:SF7">
    <property type="entry name" value="C-REACTIVE PROTEIN"/>
    <property type="match status" value="1"/>
</dbReference>
<comment type="cofactor">
    <cofactor evidence="9">
        <name>Ca(2+)</name>
        <dbReference type="ChEBI" id="CHEBI:29108"/>
    </cofactor>
    <text evidence="9">Binds 2 calcium ions per subunit.</text>
</comment>
<dbReference type="GO" id="GO:0046872">
    <property type="term" value="F:metal ion binding"/>
    <property type="evidence" value="ECO:0007669"/>
    <property type="project" value="UniProtKB-KW"/>
</dbReference>
<name>A0A3P9Q4D4_POERE</name>